<comment type="subcellular location">
    <subcellularLocation>
        <location evidence="1">Cell membrane</location>
        <topology evidence="1">Multi-pass membrane protein</topology>
    </subcellularLocation>
</comment>
<evidence type="ECO:0000256" key="5">
    <source>
        <dbReference type="ARBA" id="ARBA00022741"/>
    </source>
</evidence>
<dbReference type="SMART" id="SM00382">
    <property type="entry name" value="AAA"/>
    <property type="match status" value="1"/>
</dbReference>
<evidence type="ECO:0000256" key="4">
    <source>
        <dbReference type="ARBA" id="ARBA00022692"/>
    </source>
</evidence>
<dbReference type="EMBL" id="CAJA01000145">
    <property type="protein sequence ID" value="CCH73030.1"/>
    <property type="molecule type" value="Genomic_DNA"/>
</dbReference>
<reference evidence="12 13" key="1">
    <citation type="journal article" date="2013" name="ISME J.">
        <title>A metabolic model for members of the genus Tetrasphaera involved in enhanced biological phosphorus removal.</title>
        <authorList>
            <person name="Kristiansen R."/>
            <person name="Nguyen H.T.T."/>
            <person name="Saunders A.M."/>
            <person name="Nielsen J.L."/>
            <person name="Wimmer R."/>
            <person name="Le V.Q."/>
            <person name="McIlroy S.J."/>
            <person name="Petrovski S."/>
            <person name="Seviour R.J."/>
            <person name="Calteau A."/>
            <person name="Nielsen K.L."/>
            <person name="Nielsen P.H."/>
        </authorList>
    </citation>
    <scope>NUCLEOTIDE SEQUENCE [LARGE SCALE GENOMIC DNA]</scope>
    <source>
        <strain evidence="12 13">Ben110</strain>
    </source>
</reference>
<dbReference type="Pfam" id="PF00664">
    <property type="entry name" value="ABC_membrane"/>
    <property type="match status" value="1"/>
</dbReference>
<keyword evidence="13" id="KW-1185">Reference proteome</keyword>
<feature type="transmembrane region" description="Helical" evidence="9">
    <location>
        <begin position="127"/>
        <end position="151"/>
    </location>
</feature>
<dbReference type="CDD" id="cd18548">
    <property type="entry name" value="ABC_6TM_Tm287_like"/>
    <property type="match status" value="1"/>
</dbReference>
<feature type="transmembrane region" description="Helical" evidence="9">
    <location>
        <begin position="280"/>
        <end position="298"/>
    </location>
</feature>
<evidence type="ECO:0008006" key="14">
    <source>
        <dbReference type="Google" id="ProtNLM"/>
    </source>
</evidence>
<keyword evidence="7 9" id="KW-1133">Transmembrane helix</keyword>
<dbReference type="PROSITE" id="PS50893">
    <property type="entry name" value="ABC_TRANSPORTER_2"/>
    <property type="match status" value="1"/>
</dbReference>
<sequence>MLWRLIRTHLGPYAGAVAAILTLQLVSTATTLYLPSLNGQIIDDGVALGDTGEIMRLGAIMLAVSLVNILSTVAIARQASATSAGMASDLRREVFGRVTSFSAQEVSRFGAPTLISRNTNDVQQVQLVVNMGLMFMMSIPIMMIGGIFMALREDVGLSWLVAVSVPLLGIIVGSIVVKMLPWFRRMQESVDAVNRILREQITGIRVVRAFVREDVEEKRFDDANTTYTGTAVAVGKLFSSVFPLVMFVFNLASVAVWWFGAKRVDAGQMEVGAVTAFMQYLMQILMSVMFATMMSMMIPRASVSAGRITEVLQTPSSVIDTPDAPGLEDGRLPVRFDMVDFSYPGAEQPVLHDITFQANPGQTTAIIGSTGSGKTTLVDLIPRLYDVTDGSVRIGDRDVREVPLEDLWRHLGLVPQRPFLFSGTVASNLRYGDEEATDEQLWEALRIAQAEDFVSAMPGGLDAPISQGGTNVSGGQRQRLAIARALVRRPAVYLFDDAFSALDVATDARLRAALRPHTRDATVIIVAQRVSSIMHADQIIVLDDGRVVGIGGHEQLLASCPTYAEIVASQALTEEAA</sequence>
<feature type="domain" description="ABC transporter" evidence="10">
    <location>
        <begin position="334"/>
        <end position="569"/>
    </location>
</feature>
<dbReference type="SUPFAM" id="SSF90123">
    <property type="entry name" value="ABC transporter transmembrane region"/>
    <property type="match status" value="1"/>
</dbReference>
<feature type="transmembrane region" description="Helical" evidence="9">
    <location>
        <begin position="241"/>
        <end position="260"/>
    </location>
</feature>
<dbReference type="PROSITE" id="PS00211">
    <property type="entry name" value="ABC_TRANSPORTER_1"/>
    <property type="match status" value="1"/>
</dbReference>
<keyword evidence="4 9" id="KW-0812">Transmembrane</keyword>
<dbReference type="PROSITE" id="PS50929">
    <property type="entry name" value="ABC_TM1F"/>
    <property type="match status" value="1"/>
</dbReference>
<feature type="transmembrane region" description="Helical" evidence="9">
    <location>
        <begin position="54"/>
        <end position="76"/>
    </location>
</feature>
<dbReference type="GO" id="GO:0005886">
    <property type="term" value="C:plasma membrane"/>
    <property type="evidence" value="ECO:0007669"/>
    <property type="project" value="UniProtKB-SubCell"/>
</dbReference>
<feature type="domain" description="ABC transmembrane type-1" evidence="11">
    <location>
        <begin position="18"/>
        <end position="300"/>
    </location>
</feature>
<dbReference type="RefSeq" id="WP_048698509.1">
    <property type="nucleotide sequence ID" value="NZ_HG764815.1"/>
</dbReference>
<dbReference type="Gene3D" id="1.20.1560.10">
    <property type="entry name" value="ABC transporter type 1, transmembrane domain"/>
    <property type="match status" value="1"/>
</dbReference>
<evidence type="ECO:0000259" key="11">
    <source>
        <dbReference type="PROSITE" id="PS50929"/>
    </source>
</evidence>
<dbReference type="GO" id="GO:0016887">
    <property type="term" value="F:ATP hydrolysis activity"/>
    <property type="evidence" value="ECO:0007669"/>
    <property type="project" value="InterPro"/>
</dbReference>
<dbReference type="InterPro" id="IPR011527">
    <property type="entry name" value="ABC1_TM_dom"/>
</dbReference>
<gene>
    <name evidence="12" type="ORF">BN11_2290012</name>
</gene>
<dbReference type="InterPro" id="IPR036640">
    <property type="entry name" value="ABC1_TM_sf"/>
</dbReference>
<keyword evidence="6" id="KW-0067">ATP-binding</keyword>
<evidence type="ECO:0000256" key="1">
    <source>
        <dbReference type="ARBA" id="ARBA00004651"/>
    </source>
</evidence>
<evidence type="ECO:0000256" key="9">
    <source>
        <dbReference type="SAM" id="Phobius"/>
    </source>
</evidence>
<evidence type="ECO:0000313" key="12">
    <source>
        <dbReference type="EMBL" id="CCH73030.1"/>
    </source>
</evidence>
<keyword evidence="8 9" id="KW-0472">Membrane</keyword>
<accession>W6JWL7</accession>
<dbReference type="InterPro" id="IPR003593">
    <property type="entry name" value="AAA+_ATPase"/>
</dbReference>
<dbReference type="PANTHER" id="PTHR24221:SF276">
    <property type="entry name" value="ABC TRANSPORTER, ATP-BINDING_PERMEASE PROTEIN"/>
    <property type="match status" value="1"/>
</dbReference>
<dbReference type="Proteomes" id="UP000035763">
    <property type="component" value="Unassembled WGS sequence"/>
</dbReference>
<evidence type="ECO:0000313" key="13">
    <source>
        <dbReference type="Proteomes" id="UP000035763"/>
    </source>
</evidence>
<name>W6JWL7_9MICO</name>
<dbReference type="InterPro" id="IPR027417">
    <property type="entry name" value="P-loop_NTPase"/>
</dbReference>
<dbReference type="InterPro" id="IPR003439">
    <property type="entry name" value="ABC_transporter-like_ATP-bd"/>
</dbReference>
<evidence type="ECO:0000256" key="2">
    <source>
        <dbReference type="ARBA" id="ARBA00022448"/>
    </source>
</evidence>
<keyword evidence="3" id="KW-1003">Cell membrane</keyword>
<dbReference type="Pfam" id="PF00005">
    <property type="entry name" value="ABC_tran"/>
    <property type="match status" value="1"/>
</dbReference>
<evidence type="ECO:0000256" key="8">
    <source>
        <dbReference type="ARBA" id="ARBA00023136"/>
    </source>
</evidence>
<evidence type="ECO:0000256" key="3">
    <source>
        <dbReference type="ARBA" id="ARBA00022475"/>
    </source>
</evidence>
<dbReference type="FunFam" id="3.40.50.300:FF:000854">
    <property type="entry name" value="Multidrug ABC transporter ATP-binding protein"/>
    <property type="match status" value="1"/>
</dbReference>
<keyword evidence="2" id="KW-0813">Transport</keyword>
<dbReference type="STRING" id="1193182.BN11_2290012"/>
<keyword evidence="5" id="KW-0547">Nucleotide-binding</keyword>
<dbReference type="OrthoDB" id="9806127at2"/>
<organism evidence="12 13">
    <name type="scientific">Nostocoides australiense Ben110</name>
    <dbReference type="NCBI Taxonomy" id="1193182"/>
    <lineage>
        <taxon>Bacteria</taxon>
        <taxon>Bacillati</taxon>
        <taxon>Actinomycetota</taxon>
        <taxon>Actinomycetes</taxon>
        <taxon>Micrococcales</taxon>
        <taxon>Intrasporangiaceae</taxon>
        <taxon>Nostocoides</taxon>
    </lineage>
</organism>
<feature type="transmembrane region" description="Helical" evidence="9">
    <location>
        <begin position="157"/>
        <end position="177"/>
    </location>
</feature>
<protein>
    <recommendedName>
        <fullName evidence="14">ABC transporter ATP-binding protein</fullName>
    </recommendedName>
</protein>
<proteinExistence type="predicted"/>
<dbReference type="PANTHER" id="PTHR24221">
    <property type="entry name" value="ATP-BINDING CASSETTE SUB-FAMILY B"/>
    <property type="match status" value="1"/>
</dbReference>
<dbReference type="AlphaFoldDB" id="W6JWL7"/>
<evidence type="ECO:0000259" key="10">
    <source>
        <dbReference type="PROSITE" id="PS50893"/>
    </source>
</evidence>
<comment type="caution">
    <text evidence="12">The sequence shown here is derived from an EMBL/GenBank/DDBJ whole genome shotgun (WGS) entry which is preliminary data.</text>
</comment>
<evidence type="ECO:0000256" key="6">
    <source>
        <dbReference type="ARBA" id="ARBA00022840"/>
    </source>
</evidence>
<dbReference type="SUPFAM" id="SSF52540">
    <property type="entry name" value="P-loop containing nucleoside triphosphate hydrolases"/>
    <property type="match status" value="1"/>
</dbReference>
<feature type="transmembrane region" description="Helical" evidence="9">
    <location>
        <begin position="12"/>
        <end position="34"/>
    </location>
</feature>
<dbReference type="GO" id="GO:0005524">
    <property type="term" value="F:ATP binding"/>
    <property type="evidence" value="ECO:0007669"/>
    <property type="project" value="UniProtKB-KW"/>
</dbReference>
<dbReference type="Gene3D" id="3.40.50.300">
    <property type="entry name" value="P-loop containing nucleotide triphosphate hydrolases"/>
    <property type="match status" value="1"/>
</dbReference>
<dbReference type="GO" id="GO:0140359">
    <property type="term" value="F:ABC-type transporter activity"/>
    <property type="evidence" value="ECO:0007669"/>
    <property type="project" value="InterPro"/>
</dbReference>
<evidence type="ECO:0000256" key="7">
    <source>
        <dbReference type="ARBA" id="ARBA00022989"/>
    </source>
</evidence>
<dbReference type="InterPro" id="IPR039421">
    <property type="entry name" value="Type_1_exporter"/>
</dbReference>
<dbReference type="InterPro" id="IPR017871">
    <property type="entry name" value="ABC_transporter-like_CS"/>
</dbReference>